<dbReference type="GO" id="GO:0030139">
    <property type="term" value="C:endocytic vesicle"/>
    <property type="evidence" value="ECO:0007669"/>
    <property type="project" value="TreeGrafter"/>
</dbReference>
<dbReference type="PANTHER" id="PTHR14995">
    <property type="entry name" value="AMNIONLESS"/>
    <property type="match status" value="1"/>
</dbReference>
<organism evidence="10 11">
    <name type="scientific">Meganyctiphanes norvegica</name>
    <name type="common">Northern krill</name>
    <name type="synonym">Thysanopoda norvegica</name>
    <dbReference type="NCBI Taxonomy" id="48144"/>
    <lineage>
        <taxon>Eukaryota</taxon>
        <taxon>Metazoa</taxon>
        <taxon>Ecdysozoa</taxon>
        <taxon>Arthropoda</taxon>
        <taxon>Crustacea</taxon>
        <taxon>Multicrustacea</taxon>
        <taxon>Malacostraca</taxon>
        <taxon>Eumalacostraca</taxon>
        <taxon>Eucarida</taxon>
        <taxon>Euphausiacea</taxon>
        <taxon>Euphausiidae</taxon>
        <taxon>Meganyctiphanes</taxon>
    </lineage>
</organism>
<keyword evidence="8" id="KW-1133">Transmembrane helix</keyword>
<dbReference type="Pfam" id="PF14828">
    <property type="entry name" value="Amnionless"/>
    <property type="match status" value="1"/>
</dbReference>
<keyword evidence="9" id="KW-0472">Membrane</keyword>
<reference evidence="10 11" key="1">
    <citation type="submission" date="2024-05" db="EMBL/GenBank/DDBJ databases">
        <authorList>
            <person name="Wallberg A."/>
        </authorList>
    </citation>
    <scope>NUCLEOTIDE SEQUENCE [LARGE SCALE GENOMIC DNA]</scope>
</reference>
<evidence type="ECO:0000256" key="1">
    <source>
        <dbReference type="ARBA" id="ARBA00004251"/>
    </source>
</evidence>
<evidence type="ECO:0000256" key="2">
    <source>
        <dbReference type="ARBA" id="ARBA00021200"/>
    </source>
</evidence>
<evidence type="ECO:0000256" key="3">
    <source>
        <dbReference type="ARBA" id="ARBA00022448"/>
    </source>
</evidence>
<dbReference type="AlphaFoldDB" id="A0AAV2RX74"/>
<comment type="caution">
    <text evidence="10">The sequence shown here is derived from an EMBL/GenBank/DDBJ whole genome shotgun (WGS) entry which is preliminary data.</text>
</comment>
<dbReference type="PANTHER" id="PTHR14995:SF2">
    <property type="entry name" value="PROTEIN AMNIONLESS"/>
    <property type="match status" value="1"/>
</dbReference>
<evidence type="ECO:0000256" key="6">
    <source>
        <dbReference type="ARBA" id="ARBA00022729"/>
    </source>
</evidence>
<evidence type="ECO:0000256" key="8">
    <source>
        <dbReference type="ARBA" id="ARBA00022989"/>
    </source>
</evidence>
<protein>
    <recommendedName>
        <fullName evidence="2">Protein amnionless</fullName>
    </recommendedName>
</protein>
<evidence type="ECO:0000256" key="7">
    <source>
        <dbReference type="ARBA" id="ARBA00022927"/>
    </source>
</evidence>
<evidence type="ECO:0000256" key="9">
    <source>
        <dbReference type="ARBA" id="ARBA00023136"/>
    </source>
</evidence>
<dbReference type="EMBL" id="CAXKWB010036983">
    <property type="protein sequence ID" value="CAL4149310.1"/>
    <property type="molecule type" value="Genomic_DNA"/>
</dbReference>
<proteinExistence type="predicted"/>
<dbReference type="GO" id="GO:0016324">
    <property type="term" value="C:apical plasma membrane"/>
    <property type="evidence" value="ECO:0007669"/>
    <property type="project" value="TreeGrafter"/>
</dbReference>
<keyword evidence="7" id="KW-0653">Protein transport</keyword>
<feature type="non-terminal residue" evidence="10">
    <location>
        <position position="1"/>
    </location>
</feature>
<gene>
    <name evidence="10" type="ORF">MNOR_LOCUS30392</name>
</gene>
<keyword evidence="11" id="KW-1185">Reference proteome</keyword>
<dbReference type="GO" id="GO:0015031">
    <property type="term" value="P:protein transport"/>
    <property type="evidence" value="ECO:0007669"/>
    <property type="project" value="UniProtKB-KW"/>
</dbReference>
<name>A0AAV2RX74_MEGNR</name>
<dbReference type="Proteomes" id="UP001497623">
    <property type="component" value="Unassembled WGS sequence"/>
</dbReference>
<evidence type="ECO:0000256" key="5">
    <source>
        <dbReference type="ARBA" id="ARBA00022692"/>
    </source>
</evidence>
<keyword evidence="6" id="KW-0732">Signal</keyword>
<feature type="non-terminal residue" evidence="10">
    <location>
        <position position="323"/>
    </location>
</feature>
<dbReference type="InterPro" id="IPR026112">
    <property type="entry name" value="AMN"/>
</dbReference>
<keyword evidence="5" id="KW-0812">Transmembrane</keyword>
<keyword evidence="4" id="KW-1003">Cell membrane</keyword>
<evidence type="ECO:0000313" key="10">
    <source>
        <dbReference type="EMBL" id="CAL4149310.1"/>
    </source>
</evidence>
<dbReference type="GO" id="GO:0006898">
    <property type="term" value="P:receptor-mediated endocytosis"/>
    <property type="evidence" value="ECO:0007669"/>
    <property type="project" value="TreeGrafter"/>
</dbReference>
<evidence type="ECO:0000313" key="11">
    <source>
        <dbReference type="Proteomes" id="UP001497623"/>
    </source>
</evidence>
<keyword evidence="3" id="KW-0813">Transport</keyword>
<accession>A0AAV2RX74</accession>
<comment type="subcellular location">
    <subcellularLocation>
        <location evidence="1">Cell membrane</location>
        <topology evidence="1">Single-pass type I membrane protein</topology>
    </subcellularLocation>
</comment>
<sequence>GVRLCLCGQSKWWVRTWNIEDSGNWEAGVAPCSGRQITLPPRPDHPLFLGSALKVGSLSLPLDGELIFGSDAKLTLDNAIDDSCKFPQEGSEWTHTGSDSWWDPFAWSHEKNFRDPSASPVPHVHRVPCTADVAGFPNASASLFQVHLAPPRIAVQALSVGKKNYTTSEFASYARSSSRFIGTSSGLVPIYIESADPCWDITGCPCARDTPGDGQPQFLSRAAAICEVARPRCPKPICSNPIPMEGFCCDTCGADIAINHGGMLALTNVKQLMSGFMADEQPKDVLSHAAKMDDDKIHVYFTATSNQGDYQAAAKAFHQNFIK</sequence>
<evidence type="ECO:0000256" key="4">
    <source>
        <dbReference type="ARBA" id="ARBA00022475"/>
    </source>
</evidence>